<sequence length="41" mass="4653">MIVECDNIGVMEAITDCIILHRMLCFFTQCCFFPFTSGSES</sequence>
<accession>A0A2C9U6T3</accession>
<proteinExistence type="predicted"/>
<name>A0A2C9U6T3_MANES</name>
<protein>
    <submittedName>
        <fullName evidence="1">Uncharacterized protein</fullName>
    </submittedName>
</protein>
<organism evidence="1">
    <name type="scientific">Manihot esculenta</name>
    <name type="common">Cassava</name>
    <name type="synonym">Jatropha manihot</name>
    <dbReference type="NCBI Taxonomy" id="3983"/>
    <lineage>
        <taxon>Eukaryota</taxon>
        <taxon>Viridiplantae</taxon>
        <taxon>Streptophyta</taxon>
        <taxon>Embryophyta</taxon>
        <taxon>Tracheophyta</taxon>
        <taxon>Spermatophyta</taxon>
        <taxon>Magnoliopsida</taxon>
        <taxon>eudicotyledons</taxon>
        <taxon>Gunneridae</taxon>
        <taxon>Pentapetalae</taxon>
        <taxon>rosids</taxon>
        <taxon>fabids</taxon>
        <taxon>Malpighiales</taxon>
        <taxon>Euphorbiaceae</taxon>
        <taxon>Crotonoideae</taxon>
        <taxon>Manihoteae</taxon>
        <taxon>Manihot</taxon>
    </lineage>
</organism>
<reference evidence="1" key="1">
    <citation type="submission" date="2016-02" db="EMBL/GenBank/DDBJ databases">
        <title>WGS assembly of Manihot esculenta.</title>
        <authorList>
            <person name="Bredeson J.V."/>
            <person name="Prochnik S.E."/>
            <person name="Lyons J.B."/>
            <person name="Schmutz J."/>
            <person name="Grimwood J."/>
            <person name="Vrebalov J."/>
            <person name="Bart R.S."/>
            <person name="Amuge T."/>
            <person name="Ferguson M.E."/>
            <person name="Green R."/>
            <person name="Putnam N."/>
            <person name="Stites J."/>
            <person name="Rounsley S."/>
            <person name="Rokhsar D.S."/>
        </authorList>
    </citation>
    <scope>NUCLEOTIDE SEQUENCE [LARGE SCALE GENOMIC DNA]</scope>
    <source>
        <tissue evidence="1">Leaf</tissue>
    </source>
</reference>
<dbReference type="AlphaFoldDB" id="A0A2C9U6T3"/>
<gene>
    <name evidence="1" type="ORF">MANES_17G076000</name>
</gene>
<dbReference type="EMBL" id="CM004403">
    <property type="protein sequence ID" value="OAY25214.1"/>
    <property type="molecule type" value="Genomic_DNA"/>
</dbReference>
<evidence type="ECO:0000313" key="1">
    <source>
        <dbReference type="EMBL" id="OAY25214.1"/>
    </source>
</evidence>